<accession>A0A0K2VKI7</accession>
<dbReference type="AlphaFoldDB" id="A0A0K2VKI7"/>
<name>A0A0K2VKI7_LEPSM</name>
<reference evidence="1" key="1">
    <citation type="submission" date="2014-05" db="EMBL/GenBank/DDBJ databases">
        <authorList>
            <person name="Chronopoulou M."/>
        </authorList>
    </citation>
    <scope>NUCLEOTIDE SEQUENCE</scope>
    <source>
        <tissue evidence="1">Whole organism</tissue>
    </source>
</reference>
<organism evidence="1">
    <name type="scientific">Lepeophtheirus salmonis</name>
    <name type="common">Salmon louse</name>
    <name type="synonym">Caligus salmonis</name>
    <dbReference type="NCBI Taxonomy" id="72036"/>
    <lineage>
        <taxon>Eukaryota</taxon>
        <taxon>Metazoa</taxon>
        <taxon>Ecdysozoa</taxon>
        <taxon>Arthropoda</taxon>
        <taxon>Crustacea</taxon>
        <taxon>Multicrustacea</taxon>
        <taxon>Hexanauplia</taxon>
        <taxon>Copepoda</taxon>
        <taxon>Siphonostomatoida</taxon>
        <taxon>Caligidae</taxon>
        <taxon>Lepeophtheirus</taxon>
    </lineage>
</organism>
<sequence>MQLCSSHTQIDHTLPGNVIIHRLSDSLFHLRQPEAFKQLTFRWRESFPN</sequence>
<proteinExistence type="predicted"/>
<dbReference type="EMBL" id="HACA01033612">
    <property type="protein sequence ID" value="CDW50973.1"/>
    <property type="molecule type" value="Transcribed_RNA"/>
</dbReference>
<protein>
    <submittedName>
        <fullName evidence="1">Uncharacterized protein</fullName>
    </submittedName>
</protein>
<evidence type="ECO:0000313" key="1">
    <source>
        <dbReference type="EMBL" id="CDW50973.1"/>
    </source>
</evidence>